<name>A0ABV6IWH6_9PROT</name>
<evidence type="ECO:0000313" key="3">
    <source>
        <dbReference type="EMBL" id="MFC0386953.1"/>
    </source>
</evidence>
<dbReference type="Proteomes" id="UP001589789">
    <property type="component" value="Unassembled WGS sequence"/>
</dbReference>
<accession>A0ABV6IWH6</accession>
<evidence type="ECO:0000256" key="2">
    <source>
        <dbReference type="SAM" id="SignalP"/>
    </source>
</evidence>
<comment type="similarity">
    <text evidence="1">Belongs to the UPF0065 (bug) family.</text>
</comment>
<dbReference type="Gene3D" id="3.40.190.10">
    <property type="entry name" value="Periplasmic binding protein-like II"/>
    <property type="match status" value="1"/>
</dbReference>
<dbReference type="SUPFAM" id="SSF53850">
    <property type="entry name" value="Periplasmic binding protein-like II"/>
    <property type="match status" value="1"/>
</dbReference>
<comment type="caution">
    <text evidence="3">The sequence shown here is derived from an EMBL/GenBank/DDBJ whole genome shotgun (WGS) entry which is preliminary data.</text>
</comment>
<dbReference type="Pfam" id="PF03401">
    <property type="entry name" value="TctC"/>
    <property type="match status" value="1"/>
</dbReference>
<evidence type="ECO:0000313" key="4">
    <source>
        <dbReference type="Proteomes" id="UP001589789"/>
    </source>
</evidence>
<dbReference type="PANTHER" id="PTHR42928:SF5">
    <property type="entry name" value="BLR1237 PROTEIN"/>
    <property type="match status" value="1"/>
</dbReference>
<evidence type="ECO:0000256" key="1">
    <source>
        <dbReference type="ARBA" id="ARBA00006987"/>
    </source>
</evidence>
<sequence>MTQHISRRLALGSAFGAALAAPAVAHGLSTRPVTVIVPFSAGSPPDVVARLVAEGFARRWNQPFVVDNRTWASGNIGAQAAARAAPDGHTLMVTASTLVMNASLFRQLPYEPVGSFAPVAGLATVGFGLLLHPSGGASAAEFVARAKARPGAINYGSPGVGTPHHLAMELFRQRAGIDVAHVPYRAVAGAVADLLAGQVAAMFVPIGSARELARDNRLGLVAVASAQRLAAAPDVPTLAEAGLPAMEMRDWYGLFAPAGTPAEIVSRLNATAGGILAAPEAAAALTAQGMAAVGGPPDRLRQDVAADLARWAGVVRDAGITPE</sequence>
<dbReference type="PANTHER" id="PTHR42928">
    <property type="entry name" value="TRICARBOXYLATE-BINDING PROTEIN"/>
    <property type="match status" value="1"/>
</dbReference>
<reference evidence="3 4" key="1">
    <citation type="submission" date="2024-09" db="EMBL/GenBank/DDBJ databases">
        <authorList>
            <person name="Sun Q."/>
            <person name="Mori K."/>
        </authorList>
    </citation>
    <scope>NUCLEOTIDE SEQUENCE [LARGE SCALE GENOMIC DNA]</scope>
    <source>
        <strain evidence="3 4">CCM 7468</strain>
    </source>
</reference>
<organism evidence="3 4">
    <name type="scientific">Muricoccus vinaceus</name>
    <dbReference type="NCBI Taxonomy" id="424704"/>
    <lineage>
        <taxon>Bacteria</taxon>
        <taxon>Pseudomonadati</taxon>
        <taxon>Pseudomonadota</taxon>
        <taxon>Alphaproteobacteria</taxon>
        <taxon>Acetobacterales</taxon>
        <taxon>Roseomonadaceae</taxon>
        <taxon>Muricoccus</taxon>
    </lineage>
</organism>
<gene>
    <name evidence="3" type="ORF">ACFFIC_15550</name>
</gene>
<keyword evidence="4" id="KW-1185">Reference proteome</keyword>
<dbReference type="RefSeq" id="WP_377051925.1">
    <property type="nucleotide sequence ID" value="NZ_JBHLVZ010000043.1"/>
</dbReference>
<dbReference type="PIRSF" id="PIRSF017082">
    <property type="entry name" value="YflP"/>
    <property type="match status" value="1"/>
</dbReference>
<protein>
    <submittedName>
        <fullName evidence="3">Tripartite tricarboxylate transporter substrate-binding protein</fullName>
    </submittedName>
</protein>
<dbReference type="EMBL" id="JBHLVZ010000043">
    <property type="protein sequence ID" value="MFC0386953.1"/>
    <property type="molecule type" value="Genomic_DNA"/>
</dbReference>
<dbReference type="Gene3D" id="3.40.190.150">
    <property type="entry name" value="Bordetella uptake gene, domain 1"/>
    <property type="match status" value="1"/>
</dbReference>
<dbReference type="InterPro" id="IPR005064">
    <property type="entry name" value="BUG"/>
</dbReference>
<feature type="signal peptide" evidence="2">
    <location>
        <begin position="1"/>
        <end position="25"/>
    </location>
</feature>
<proteinExistence type="inferred from homology"/>
<dbReference type="InterPro" id="IPR042100">
    <property type="entry name" value="Bug_dom1"/>
</dbReference>
<feature type="chain" id="PRO_5047420076" evidence="2">
    <location>
        <begin position="26"/>
        <end position="323"/>
    </location>
</feature>
<keyword evidence="2" id="KW-0732">Signal</keyword>